<gene>
    <name evidence="1" type="ORF">Q31b_55610</name>
</gene>
<name>A0A5C6DB13_9BACT</name>
<proteinExistence type="predicted"/>
<evidence type="ECO:0000313" key="2">
    <source>
        <dbReference type="Proteomes" id="UP000315471"/>
    </source>
</evidence>
<accession>A0A5C6DB13</accession>
<sequence>MDGESPRKTRKCTRIDVRCESVNVESKASQSKAKNDLKHDSSFLCHLVFFVANNRSSSETFSRTASWPFQARRHSVGWGRKKMDEESPRKTRKCTKMDARCEPVNVESKASQSKAKNDLKHYSSFLCLLVFFVANNRSSSETFSRTASWPFQARRHSVGWGRKKMDGESPRKTRKCTRIDARCEPVNVESKASQSKGA</sequence>
<reference evidence="1 2" key="1">
    <citation type="submission" date="2019-02" db="EMBL/GenBank/DDBJ databases">
        <title>Deep-cultivation of Planctomycetes and their phenomic and genomic characterization uncovers novel biology.</title>
        <authorList>
            <person name="Wiegand S."/>
            <person name="Jogler M."/>
            <person name="Boedeker C."/>
            <person name="Pinto D."/>
            <person name="Vollmers J."/>
            <person name="Rivas-Marin E."/>
            <person name="Kohn T."/>
            <person name="Peeters S.H."/>
            <person name="Heuer A."/>
            <person name="Rast P."/>
            <person name="Oberbeckmann S."/>
            <person name="Bunk B."/>
            <person name="Jeske O."/>
            <person name="Meyerdierks A."/>
            <person name="Storesund J.E."/>
            <person name="Kallscheuer N."/>
            <person name="Luecker S."/>
            <person name="Lage O.M."/>
            <person name="Pohl T."/>
            <person name="Merkel B.J."/>
            <person name="Hornburger P."/>
            <person name="Mueller R.-W."/>
            <person name="Bruemmer F."/>
            <person name="Labrenz M."/>
            <person name="Spormann A.M."/>
            <person name="Op Den Camp H."/>
            <person name="Overmann J."/>
            <person name="Amann R."/>
            <person name="Jetten M.S.M."/>
            <person name="Mascher T."/>
            <person name="Medema M.H."/>
            <person name="Devos D.P."/>
            <person name="Kaster A.-K."/>
            <person name="Ovreas L."/>
            <person name="Rohde M."/>
            <person name="Galperin M.Y."/>
            <person name="Jogler C."/>
        </authorList>
    </citation>
    <scope>NUCLEOTIDE SEQUENCE [LARGE SCALE GENOMIC DNA]</scope>
    <source>
        <strain evidence="1 2">Q31b</strain>
    </source>
</reference>
<dbReference type="AlphaFoldDB" id="A0A5C6DB13"/>
<comment type="caution">
    <text evidence="1">The sequence shown here is derived from an EMBL/GenBank/DDBJ whole genome shotgun (WGS) entry which is preliminary data.</text>
</comment>
<keyword evidence="2" id="KW-1185">Reference proteome</keyword>
<protein>
    <submittedName>
        <fullName evidence="1">Uncharacterized protein</fullName>
    </submittedName>
</protein>
<dbReference type="Proteomes" id="UP000315471">
    <property type="component" value="Unassembled WGS sequence"/>
</dbReference>
<dbReference type="EMBL" id="SJPY01000012">
    <property type="protein sequence ID" value="TWU34090.1"/>
    <property type="molecule type" value="Genomic_DNA"/>
</dbReference>
<organism evidence="1 2">
    <name type="scientific">Novipirellula aureliae</name>
    <dbReference type="NCBI Taxonomy" id="2527966"/>
    <lineage>
        <taxon>Bacteria</taxon>
        <taxon>Pseudomonadati</taxon>
        <taxon>Planctomycetota</taxon>
        <taxon>Planctomycetia</taxon>
        <taxon>Pirellulales</taxon>
        <taxon>Pirellulaceae</taxon>
        <taxon>Novipirellula</taxon>
    </lineage>
</organism>
<evidence type="ECO:0000313" key="1">
    <source>
        <dbReference type="EMBL" id="TWU34090.1"/>
    </source>
</evidence>